<feature type="transmembrane region" description="Helical" evidence="8">
    <location>
        <begin position="67"/>
        <end position="86"/>
    </location>
</feature>
<dbReference type="PANTHER" id="PTHR30472:SF25">
    <property type="entry name" value="ABC TRANSPORTER PERMEASE PROTEIN MJ0876-RELATED"/>
    <property type="match status" value="1"/>
</dbReference>
<dbReference type="GO" id="GO:0022857">
    <property type="term" value="F:transmembrane transporter activity"/>
    <property type="evidence" value="ECO:0007669"/>
    <property type="project" value="InterPro"/>
</dbReference>
<organism evidence="9">
    <name type="scientific">Ignisphaera aggregans</name>
    <dbReference type="NCBI Taxonomy" id="334771"/>
    <lineage>
        <taxon>Archaea</taxon>
        <taxon>Thermoproteota</taxon>
        <taxon>Thermoprotei</taxon>
        <taxon>Desulfurococcales</taxon>
        <taxon>Desulfurococcaceae</taxon>
        <taxon>Ignisphaera</taxon>
    </lineage>
</organism>
<name>A0A7J2U650_9CREN</name>
<evidence type="ECO:0000256" key="3">
    <source>
        <dbReference type="ARBA" id="ARBA00022448"/>
    </source>
</evidence>
<evidence type="ECO:0000256" key="7">
    <source>
        <dbReference type="ARBA" id="ARBA00023136"/>
    </source>
</evidence>
<evidence type="ECO:0000256" key="5">
    <source>
        <dbReference type="ARBA" id="ARBA00022692"/>
    </source>
</evidence>
<dbReference type="GO" id="GO:0033214">
    <property type="term" value="P:siderophore-iron import into cell"/>
    <property type="evidence" value="ECO:0007669"/>
    <property type="project" value="TreeGrafter"/>
</dbReference>
<sequence length="104" mass="11334">MAISFYESKLRNFLIFFSLLTLLTVALFVVHLSIGPAMLDPILVFQTLFGLSPNPEKAIVNVVSLRLARALATLLSGATPALLGLLMQTITRNPLADPYIFSLS</sequence>
<reference evidence="9" key="1">
    <citation type="journal article" date="2020" name="mSystems">
        <title>Genome- and Community-Level Interaction Insights into Carbon Utilization and Element Cycling Functions of Hydrothermarchaeota in Hydrothermal Sediment.</title>
        <authorList>
            <person name="Zhou Z."/>
            <person name="Liu Y."/>
            <person name="Xu W."/>
            <person name="Pan J."/>
            <person name="Luo Z.H."/>
            <person name="Li M."/>
        </authorList>
    </citation>
    <scope>NUCLEOTIDE SEQUENCE [LARGE SCALE GENOMIC DNA]</scope>
    <source>
        <strain evidence="9">SpSt-125</strain>
    </source>
</reference>
<dbReference type="EMBL" id="DSEU01000069">
    <property type="protein sequence ID" value="HEM67825.1"/>
    <property type="molecule type" value="Genomic_DNA"/>
</dbReference>
<keyword evidence="4" id="KW-1003">Cell membrane</keyword>
<accession>A0A7J2U650</accession>
<feature type="transmembrane region" description="Helical" evidence="8">
    <location>
        <begin position="12"/>
        <end position="34"/>
    </location>
</feature>
<dbReference type="Pfam" id="PF01032">
    <property type="entry name" value="FecCD"/>
    <property type="match status" value="1"/>
</dbReference>
<gene>
    <name evidence="9" type="ORF">ENO26_09745</name>
</gene>
<dbReference type="Gene3D" id="1.10.3470.10">
    <property type="entry name" value="ABC transporter involved in vitamin B12 uptake, BtuC"/>
    <property type="match status" value="1"/>
</dbReference>
<dbReference type="InterPro" id="IPR037294">
    <property type="entry name" value="ABC_BtuC-like"/>
</dbReference>
<dbReference type="AlphaFoldDB" id="A0A7J2U650"/>
<dbReference type="InterPro" id="IPR000522">
    <property type="entry name" value="ABC_transptr_permease_BtuC"/>
</dbReference>
<evidence type="ECO:0000256" key="2">
    <source>
        <dbReference type="ARBA" id="ARBA00007935"/>
    </source>
</evidence>
<comment type="subcellular location">
    <subcellularLocation>
        <location evidence="1">Cell membrane</location>
        <topology evidence="1">Multi-pass membrane protein</topology>
    </subcellularLocation>
</comment>
<dbReference type="PANTHER" id="PTHR30472">
    <property type="entry name" value="FERRIC ENTEROBACTIN TRANSPORT SYSTEM PERMEASE PROTEIN"/>
    <property type="match status" value="1"/>
</dbReference>
<keyword evidence="5 8" id="KW-0812">Transmembrane</keyword>
<comment type="similarity">
    <text evidence="2">Belongs to the binding-protein-dependent transport system permease family. FecCD subfamily.</text>
</comment>
<protein>
    <recommendedName>
        <fullName evidence="10">Iron ABC transporter permease</fullName>
    </recommendedName>
</protein>
<dbReference type="SUPFAM" id="SSF81345">
    <property type="entry name" value="ABC transporter involved in vitamin B12 uptake, BtuC"/>
    <property type="match status" value="1"/>
</dbReference>
<comment type="caution">
    <text evidence="9">The sequence shown here is derived from an EMBL/GenBank/DDBJ whole genome shotgun (WGS) entry which is preliminary data.</text>
</comment>
<keyword evidence="6 8" id="KW-1133">Transmembrane helix</keyword>
<evidence type="ECO:0000256" key="8">
    <source>
        <dbReference type="SAM" id="Phobius"/>
    </source>
</evidence>
<proteinExistence type="inferred from homology"/>
<evidence type="ECO:0008006" key="10">
    <source>
        <dbReference type="Google" id="ProtNLM"/>
    </source>
</evidence>
<evidence type="ECO:0000256" key="4">
    <source>
        <dbReference type="ARBA" id="ARBA00022475"/>
    </source>
</evidence>
<evidence type="ECO:0000256" key="6">
    <source>
        <dbReference type="ARBA" id="ARBA00022989"/>
    </source>
</evidence>
<keyword evidence="7 8" id="KW-0472">Membrane</keyword>
<dbReference type="GO" id="GO:0005886">
    <property type="term" value="C:plasma membrane"/>
    <property type="evidence" value="ECO:0007669"/>
    <property type="project" value="UniProtKB-SubCell"/>
</dbReference>
<evidence type="ECO:0000313" key="9">
    <source>
        <dbReference type="EMBL" id="HEM67825.1"/>
    </source>
</evidence>
<keyword evidence="3" id="KW-0813">Transport</keyword>
<evidence type="ECO:0000256" key="1">
    <source>
        <dbReference type="ARBA" id="ARBA00004651"/>
    </source>
</evidence>